<dbReference type="InterPro" id="IPR002110">
    <property type="entry name" value="Ankyrin_rpt"/>
</dbReference>
<evidence type="ECO:0000313" key="15">
    <source>
        <dbReference type="Proteomes" id="UP001497392"/>
    </source>
</evidence>
<keyword evidence="4 11" id="KW-0540">Nuclease</keyword>
<evidence type="ECO:0000256" key="2">
    <source>
        <dbReference type="ARBA" id="ARBA00009262"/>
    </source>
</evidence>
<dbReference type="PANTHER" id="PTHR16036:SF2">
    <property type="entry name" value="TRNA ENDONUCLEASE ANKZF1"/>
    <property type="match status" value="1"/>
</dbReference>
<feature type="region of interest" description="Disordered" evidence="12">
    <location>
        <begin position="400"/>
        <end position="488"/>
    </location>
</feature>
<feature type="compositionally biased region" description="Basic and acidic residues" evidence="12">
    <location>
        <begin position="473"/>
        <end position="485"/>
    </location>
</feature>
<name>A0ABP1FK53_9CHLO</name>
<proteinExistence type="inferred from homology"/>
<dbReference type="PROSITE" id="PS52044">
    <property type="entry name" value="VLRF1"/>
    <property type="match status" value="1"/>
</dbReference>
<evidence type="ECO:0000256" key="11">
    <source>
        <dbReference type="PROSITE-ProRule" id="PRU01389"/>
    </source>
</evidence>
<keyword evidence="3 11" id="KW-0963">Cytoplasm</keyword>
<keyword evidence="7 11" id="KW-0378">Hydrolase</keyword>
<keyword evidence="5" id="KW-0677">Repeat</keyword>
<keyword evidence="15" id="KW-1185">Reference proteome</keyword>
<evidence type="ECO:0000256" key="1">
    <source>
        <dbReference type="ARBA" id="ARBA00004496"/>
    </source>
</evidence>
<dbReference type="Proteomes" id="UP001497392">
    <property type="component" value="Unassembled WGS sequence"/>
</dbReference>
<dbReference type="PANTHER" id="PTHR16036">
    <property type="entry name" value="ANKYRIN REPEAT AND ZINC FINGER DOMAIN-CONTAINING PROTEIN 1"/>
    <property type="match status" value="1"/>
</dbReference>
<comment type="caution">
    <text evidence="14">The sequence shown here is derived from an EMBL/GenBank/DDBJ whole genome shotgun (WGS) entry which is preliminary data.</text>
</comment>
<dbReference type="Gene3D" id="1.25.40.20">
    <property type="entry name" value="Ankyrin repeat-containing domain"/>
    <property type="match status" value="1"/>
</dbReference>
<accession>A0ABP1FK53</accession>
<feature type="compositionally biased region" description="Basic and acidic residues" evidence="12">
    <location>
        <begin position="434"/>
        <end position="447"/>
    </location>
</feature>
<dbReference type="Pfam" id="PF18826">
    <property type="entry name" value="bVLRF1"/>
    <property type="match status" value="1"/>
</dbReference>
<reference evidence="14 15" key="1">
    <citation type="submission" date="2024-06" db="EMBL/GenBank/DDBJ databases">
        <authorList>
            <person name="Kraege A."/>
            <person name="Thomma B."/>
        </authorList>
    </citation>
    <scope>NUCLEOTIDE SEQUENCE [LARGE SCALE GENOMIC DNA]</scope>
</reference>
<feature type="active site" evidence="11">
    <location>
        <position position="183"/>
    </location>
</feature>
<keyword evidence="9" id="KW-0175">Coiled coil</keyword>
<evidence type="ECO:0000256" key="3">
    <source>
        <dbReference type="ARBA" id="ARBA00022490"/>
    </source>
</evidence>
<dbReference type="InterPro" id="IPR041175">
    <property type="entry name" value="VLRF1/Vms1"/>
</dbReference>
<feature type="compositionally biased region" description="Polar residues" evidence="12">
    <location>
        <begin position="260"/>
        <end position="269"/>
    </location>
</feature>
<keyword evidence="6 11" id="KW-0255">Endonuclease</keyword>
<feature type="repeat" description="ANK" evidence="10">
    <location>
        <begin position="328"/>
        <end position="360"/>
    </location>
</feature>
<comment type="similarity">
    <text evidence="2 11">Belongs to the ANKZF1/VMS1 family.</text>
</comment>
<dbReference type="PROSITE" id="PS50088">
    <property type="entry name" value="ANK_REPEAT"/>
    <property type="match status" value="1"/>
</dbReference>
<sequence>MTCLTCGIGTSQPLFVNHDEQRAHFRADWHRCNVKRKVHGRVALTEDEFERSLRDEGEASSISASESDSDAEDSPATVHRTPELLFVSGNQHFRVWRALLQPDSRHSEQNSSKELTGSVRALRERPGHWAVILSRGGHFAATLFNVHVKPGKGQGKHETSPFEVITHKTFHKYVVRAKAGGRQSAKDATGKSIKSAGSALRRHNEAALTRDIQETMRAWAPQLRECALVFVHAPSANAAPLFHGDAPPLDRGDPRVRSVPFTTRRPTFSETKRVAQTLLTVTASEAPAALPPPPSEPAKPKQTSHPKAQQEQRIDDSAAASQPAEPEVPDSALHAASRSGDADKVAALLQAGEDASVLDARGKPPYAVAANKEVRDAFRRHMASAGESLTWDAEAAGIPSALTPEMEAQQAAKQAEKKAKLREKERERKKRAAERKAKQSEESHAAAEAEVSAAAALAAAEAARLKTGKVKPSKQEQDAAKRREQMAAAAEARIARLQLVSEQQQLW</sequence>
<dbReference type="InterPro" id="IPR036770">
    <property type="entry name" value="Ankyrin_rpt-contain_sf"/>
</dbReference>
<evidence type="ECO:0000256" key="12">
    <source>
        <dbReference type="SAM" id="MobiDB-lite"/>
    </source>
</evidence>
<gene>
    <name evidence="14" type="primary">g1077</name>
    <name evidence="14" type="ORF">VP750_LOCUS935</name>
</gene>
<dbReference type="SUPFAM" id="SSF48403">
    <property type="entry name" value="Ankyrin repeat"/>
    <property type="match status" value="1"/>
</dbReference>
<evidence type="ECO:0000256" key="4">
    <source>
        <dbReference type="ARBA" id="ARBA00022722"/>
    </source>
</evidence>
<evidence type="ECO:0000256" key="7">
    <source>
        <dbReference type="ARBA" id="ARBA00022801"/>
    </source>
</evidence>
<dbReference type="EMBL" id="CAXHTA020000002">
    <property type="protein sequence ID" value="CAL5219276.1"/>
    <property type="molecule type" value="Genomic_DNA"/>
</dbReference>
<evidence type="ECO:0000313" key="14">
    <source>
        <dbReference type="EMBL" id="CAL5219276.1"/>
    </source>
</evidence>
<keyword evidence="8 10" id="KW-0040">ANK repeat</keyword>
<protein>
    <submittedName>
        <fullName evidence="14">G1077 protein</fullName>
    </submittedName>
</protein>
<organism evidence="14 15">
    <name type="scientific">Coccomyxa viridis</name>
    <dbReference type="NCBI Taxonomy" id="1274662"/>
    <lineage>
        <taxon>Eukaryota</taxon>
        <taxon>Viridiplantae</taxon>
        <taxon>Chlorophyta</taxon>
        <taxon>core chlorophytes</taxon>
        <taxon>Trebouxiophyceae</taxon>
        <taxon>Trebouxiophyceae incertae sedis</taxon>
        <taxon>Coccomyxaceae</taxon>
        <taxon>Coccomyxa</taxon>
    </lineage>
</organism>
<comment type="domain">
    <text evidence="11">The VLRF1 domain mediates binding to the 60S ribosomal subunit.</text>
</comment>
<feature type="domain" description="VLRF1" evidence="13">
    <location>
        <begin position="125"/>
        <end position="281"/>
    </location>
</feature>
<evidence type="ECO:0000256" key="9">
    <source>
        <dbReference type="ARBA" id="ARBA00023054"/>
    </source>
</evidence>
<feature type="region of interest" description="Disordered" evidence="12">
    <location>
        <begin position="242"/>
        <end position="339"/>
    </location>
</feature>
<evidence type="ECO:0000256" key="6">
    <source>
        <dbReference type="ARBA" id="ARBA00022759"/>
    </source>
</evidence>
<evidence type="ECO:0000256" key="8">
    <source>
        <dbReference type="ARBA" id="ARBA00023043"/>
    </source>
</evidence>
<evidence type="ECO:0000259" key="13">
    <source>
        <dbReference type="PROSITE" id="PS52044"/>
    </source>
</evidence>
<dbReference type="InterPro" id="IPR047139">
    <property type="entry name" value="ANKZ1/VMS1"/>
</dbReference>
<feature type="compositionally biased region" description="Low complexity" evidence="12">
    <location>
        <begin position="448"/>
        <end position="462"/>
    </location>
</feature>
<comment type="subcellular location">
    <subcellularLocation>
        <location evidence="1">Cytoplasm</location>
    </subcellularLocation>
</comment>
<evidence type="ECO:0000256" key="5">
    <source>
        <dbReference type="ARBA" id="ARBA00022737"/>
    </source>
</evidence>
<feature type="region of interest" description="Disordered" evidence="12">
    <location>
        <begin position="54"/>
        <end position="77"/>
    </location>
</feature>
<evidence type="ECO:0000256" key="10">
    <source>
        <dbReference type="PROSITE-ProRule" id="PRU00023"/>
    </source>
</evidence>
<feature type="compositionally biased region" description="Basic and acidic residues" evidence="12">
    <location>
        <begin position="414"/>
        <end position="426"/>
    </location>
</feature>